<dbReference type="GO" id="GO:0005886">
    <property type="term" value="C:plasma membrane"/>
    <property type="evidence" value="ECO:0007669"/>
    <property type="project" value="UniProtKB-SubCell"/>
</dbReference>
<keyword evidence="4 7" id="KW-0067">ATP-binding</keyword>
<evidence type="ECO:0000256" key="2">
    <source>
        <dbReference type="ARBA" id="ARBA00022448"/>
    </source>
</evidence>
<dbReference type="Gene3D" id="3.40.50.300">
    <property type="entry name" value="P-loop containing nucleotide triphosphate hydrolases"/>
    <property type="match status" value="1"/>
</dbReference>
<dbReference type="InterPro" id="IPR003439">
    <property type="entry name" value="ABC_transporter-like_ATP-bd"/>
</dbReference>
<name>A0A1S2MZB9_9MICC</name>
<reference evidence="7 8" key="1">
    <citation type="submission" date="2016-10" db="EMBL/GenBank/DDBJ databases">
        <title>Draft genome sequence of strain LCT isolated from the Shenzhou X spacecraft of China.</title>
        <authorList>
            <person name="Huang B."/>
        </authorList>
    </citation>
    <scope>NUCLEOTIDE SEQUENCE [LARGE SCALE GENOMIC DNA]</scope>
    <source>
        <strain evidence="7 8">LCT-H5</strain>
    </source>
</reference>
<evidence type="ECO:0000256" key="5">
    <source>
        <dbReference type="ARBA" id="ARBA00023251"/>
    </source>
</evidence>
<dbReference type="Pfam" id="PF00005">
    <property type="entry name" value="ABC_tran"/>
    <property type="match status" value="1"/>
</dbReference>
<evidence type="ECO:0000313" key="8">
    <source>
        <dbReference type="Proteomes" id="UP000179540"/>
    </source>
</evidence>
<sequence length="305" mass="33779">MPPMPDDPVLRVHGLTRRFGDRTVVDGLDFALRPGTMTGFLGANGAGKTTTLRMIMGILEPTAGEVLWRGDPLGAEQIARFGYMPEERGLWPKQRILDQLVYLAQLHGVARAEARERAGRLLEEFGLADRGRDLLESLSLGNQQRVQIVVALIHEPEALILDEPFSGLDPAAVDSMVEMLRRLLHRGVPVLFSSHRLDLVERLCEDVVILHEGTVAVTGSAETLRSAGPARYRITAEADLGWLRDVPELEVLDVAGREALVELPEDPGESERTRSRLLADLVPRGLTGFTRIYPTLSEIYRKATR</sequence>
<gene>
    <name evidence="7" type="ORF">BK826_06685</name>
</gene>
<dbReference type="InterPro" id="IPR017871">
    <property type="entry name" value="ABC_transporter-like_CS"/>
</dbReference>
<accession>A0A1S2MZB9</accession>
<evidence type="ECO:0000256" key="1">
    <source>
        <dbReference type="ARBA" id="ARBA00004202"/>
    </source>
</evidence>
<evidence type="ECO:0000256" key="3">
    <source>
        <dbReference type="ARBA" id="ARBA00022741"/>
    </source>
</evidence>
<comment type="subcellular location">
    <subcellularLocation>
        <location evidence="1">Cell membrane</location>
        <topology evidence="1">Peripheral membrane protein</topology>
    </subcellularLocation>
</comment>
<protein>
    <submittedName>
        <fullName evidence="7">ABC transporter ATP-binding protein</fullName>
    </submittedName>
</protein>
<dbReference type="Proteomes" id="UP000179540">
    <property type="component" value="Unassembled WGS sequence"/>
</dbReference>
<evidence type="ECO:0000256" key="4">
    <source>
        <dbReference type="ARBA" id="ARBA00022840"/>
    </source>
</evidence>
<evidence type="ECO:0000259" key="6">
    <source>
        <dbReference type="PROSITE" id="PS50893"/>
    </source>
</evidence>
<dbReference type="PANTHER" id="PTHR42711">
    <property type="entry name" value="ABC TRANSPORTER ATP-BINDING PROTEIN"/>
    <property type="match status" value="1"/>
</dbReference>
<dbReference type="PANTHER" id="PTHR42711:SF16">
    <property type="entry name" value="ABC TRANSPORTER ATP-BINDING PROTEIN"/>
    <property type="match status" value="1"/>
</dbReference>
<organism evidence="7 8">
    <name type="scientific">Rothia kristinae</name>
    <dbReference type="NCBI Taxonomy" id="37923"/>
    <lineage>
        <taxon>Bacteria</taxon>
        <taxon>Bacillati</taxon>
        <taxon>Actinomycetota</taxon>
        <taxon>Actinomycetes</taxon>
        <taxon>Micrococcales</taxon>
        <taxon>Micrococcaceae</taxon>
        <taxon>Rothia</taxon>
    </lineage>
</organism>
<keyword evidence="3" id="KW-0547">Nucleotide-binding</keyword>
<keyword evidence="2" id="KW-0813">Transport</keyword>
<dbReference type="GO" id="GO:0046677">
    <property type="term" value="P:response to antibiotic"/>
    <property type="evidence" value="ECO:0007669"/>
    <property type="project" value="UniProtKB-KW"/>
</dbReference>
<comment type="caution">
    <text evidence="7">The sequence shown here is derived from an EMBL/GenBank/DDBJ whole genome shotgun (WGS) entry which is preliminary data.</text>
</comment>
<dbReference type="AlphaFoldDB" id="A0A1S2MZB9"/>
<evidence type="ECO:0000313" key="7">
    <source>
        <dbReference type="EMBL" id="OIJ35715.1"/>
    </source>
</evidence>
<keyword evidence="5" id="KW-0046">Antibiotic resistance</keyword>
<dbReference type="PROSITE" id="PS00211">
    <property type="entry name" value="ABC_TRANSPORTER_1"/>
    <property type="match status" value="1"/>
</dbReference>
<dbReference type="RefSeq" id="WP_075514939.1">
    <property type="nucleotide sequence ID" value="NZ_MODZ01000007.1"/>
</dbReference>
<dbReference type="SUPFAM" id="SSF52540">
    <property type="entry name" value="P-loop containing nucleoside triphosphate hydrolases"/>
    <property type="match status" value="1"/>
</dbReference>
<dbReference type="InterPro" id="IPR027417">
    <property type="entry name" value="P-loop_NTPase"/>
</dbReference>
<dbReference type="InterPro" id="IPR003593">
    <property type="entry name" value="AAA+_ATPase"/>
</dbReference>
<dbReference type="GO" id="GO:0016887">
    <property type="term" value="F:ATP hydrolysis activity"/>
    <property type="evidence" value="ECO:0007669"/>
    <property type="project" value="InterPro"/>
</dbReference>
<dbReference type="InterPro" id="IPR050763">
    <property type="entry name" value="ABC_transporter_ATP-binding"/>
</dbReference>
<proteinExistence type="predicted"/>
<dbReference type="GO" id="GO:0005524">
    <property type="term" value="F:ATP binding"/>
    <property type="evidence" value="ECO:0007669"/>
    <property type="project" value="UniProtKB-KW"/>
</dbReference>
<dbReference type="PROSITE" id="PS50893">
    <property type="entry name" value="ABC_TRANSPORTER_2"/>
    <property type="match status" value="1"/>
</dbReference>
<dbReference type="EMBL" id="MODZ01000007">
    <property type="protein sequence ID" value="OIJ35715.1"/>
    <property type="molecule type" value="Genomic_DNA"/>
</dbReference>
<feature type="domain" description="ABC transporter" evidence="6">
    <location>
        <begin position="10"/>
        <end position="237"/>
    </location>
</feature>
<dbReference type="SMART" id="SM00382">
    <property type="entry name" value="AAA"/>
    <property type="match status" value="1"/>
</dbReference>